<protein>
    <submittedName>
        <fullName evidence="1">SAM-dependent methyltransferase</fullName>
        <ecNumber evidence="1">2.1.1.-</ecNumber>
    </submittedName>
</protein>
<proteinExistence type="predicted"/>
<dbReference type="InterPro" id="IPR006764">
    <property type="entry name" value="SAM_dep_MeTrfase_SAV2177_type"/>
</dbReference>
<dbReference type="GO" id="GO:0032259">
    <property type="term" value="P:methylation"/>
    <property type="evidence" value="ECO:0007669"/>
    <property type="project" value="UniProtKB-KW"/>
</dbReference>
<gene>
    <name evidence="1" type="ORF">RM698_01055</name>
</gene>
<name>A0ABU2QUI1_9ACTN</name>
<dbReference type="EC" id="2.1.1.-" evidence="1"/>
<keyword evidence="1" id="KW-0808">Transferase</keyword>
<organism evidence="1 2">
    <name type="scientific">Streptomyces evansiae</name>
    <dbReference type="NCBI Taxonomy" id="3075535"/>
    <lineage>
        <taxon>Bacteria</taxon>
        <taxon>Bacillati</taxon>
        <taxon>Actinomycetota</taxon>
        <taxon>Actinomycetes</taxon>
        <taxon>Kitasatosporales</taxon>
        <taxon>Streptomycetaceae</taxon>
        <taxon>Streptomyces</taxon>
    </lineage>
</organism>
<dbReference type="Gene3D" id="3.40.50.150">
    <property type="entry name" value="Vaccinia Virus protein VP39"/>
    <property type="match status" value="1"/>
</dbReference>
<dbReference type="SUPFAM" id="SSF53335">
    <property type="entry name" value="S-adenosyl-L-methionine-dependent methyltransferases"/>
    <property type="match status" value="1"/>
</dbReference>
<keyword evidence="1" id="KW-0489">Methyltransferase</keyword>
<dbReference type="InterPro" id="IPR029063">
    <property type="entry name" value="SAM-dependent_MTases_sf"/>
</dbReference>
<accession>A0ABU2QUI1</accession>
<dbReference type="Proteomes" id="UP001183610">
    <property type="component" value="Unassembled WGS sequence"/>
</dbReference>
<dbReference type="CDD" id="cd02440">
    <property type="entry name" value="AdoMet_MTases"/>
    <property type="match status" value="1"/>
</dbReference>
<keyword evidence="2" id="KW-1185">Reference proteome</keyword>
<dbReference type="RefSeq" id="WP_029397178.1">
    <property type="nucleotide sequence ID" value="NZ_JAVRET010000001.1"/>
</dbReference>
<dbReference type="PIRSF" id="PIRSF017393">
    <property type="entry name" value="MTase_SAV2177"/>
    <property type="match status" value="1"/>
</dbReference>
<dbReference type="EMBL" id="JAVRET010000001">
    <property type="protein sequence ID" value="MDT0407643.1"/>
    <property type="molecule type" value="Genomic_DNA"/>
</dbReference>
<evidence type="ECO:0000313" key="1">
    <source>
        <dbReference type="EMBL" id="MDT0407643.1"/>
    </source>
</evidence>
<sequence>MTEAAPDTPSSVIDTTRPHPARLYDWYLGGKDNYPVDEELGRKLLAVAPGIPLAARQNRAFMHRSTRWLAERGVRQYLDIGTGIPTEPNLHRIAQESVPGARVVYCDNDPIVLAHAGALLDSTPEGSVDFVQADARDTDTIIERAAKTLDFGEPVALSLIALLHFLSDEDGAGALVDRLVSALAPGSYLTLSNLTGDFAPKDMASGVTGFYKSGAMTMELRDRARFTAFFDGLELVAPGVVVLEDWHPELGEVVPAGEGTFSAGYAAIARKP</sequence>
<evidence type="ECO:0000313" key="2">
    <source>
        <dbReference type="Proteomes" id="UP001183610"/>
    </source>
</evidence>
<reference evidence="2" key="1">
    <citation type="submission" date="2023-07" db="EMBL/GenBank/DDBJ databases">
        <title>30 novel species of actinomycetes from the DSMZ collection.</title>
        <authorList>
            <person name="Nouioui I."/>
        </authorList>
    </citation>
    <scope>NUCLEOTIDE SEQUENCE [LARGE SCALE GENOMIC DNA]</scope>
    <source>
        <strain evidence="2">DSM 41979</strain>
    </source>
</reference>
<dbReference type="GO" id="GO:0008168">
    <property type="term" value="F:methyltransferase activity"/>
    <property type="evidence" value="ECO:0007669"/>
    <property type="project" value="UniProtKB-KW"/>
</dbReference>
<dbReference type="Pfam" id="PF04672">
    <property type="entry name" value="Methyltransf_19"/>
    <property type="match status" value="1"/>
</dbReference>
<comment type="caution">
    <text evidence="1">The sequence shown here is derived from an EMBL/GenBank/DDBJ whole genome shotgun (WGS) entry which is preliminary data.</text>
</comment>